<dbReference type="AlphaFoldDB" id="A0A9P6SRM5"/>
<name>A0A9P6SRM5_9FUNG</name>
<dbReference type="GO" id="GO:0097157">
    <property type="term" value="F:pre-mRNA intronic binding"/>
    <property type="evidence" value="ECO:0007669"/>
    <property type="project" value="TreeGrafter"/>
</dbReference>
<dbReference type="EMBL" id="JAAAHW010001549">
    <property type="protein sequence ID" value="KAF9994526.1"/>
    <property type="molecule type" value="Genomic_DNA"/>
</dbReference>
<reference evidence="2" key="1">
    <citation type="journal article" date="2020" name="Fungal Divers.">
        <title>Resolving the Mortierellaceae phylogeny through synthesis of multi-gene phylogenetics and phylogenomics.</title>
        <authorList>
            <person name="Vandepol N."/>
            <person name="Liber J."/>
            <person name="Desiro A."/>
            <person name="Na H."/>
            <person name="Kennedy M."/>
            <person name="Barry K."/>
            <person name="Grigoriev I.V."/>
            <person name="Miller A.N."/>
            <person name="O'Donnell K."/>
            <person name="Stajich J.E."/>
            <person name="Bonito G."/>
        </authorList>
    </citation>
    <scope>NUCLEOTIDE SEQUENCE</scope>
    <source>
        <strain evidence="2">MES-2147</strain>
    </source>
</reference>
<evidence type="ECO:0000259" key="1">
    <source>
        <dbReference type="Pfam" id="PF12134"/>
    </source>
</evidence>
<dbReference type="Gene3D" id="1.20.80.40">
    <property type="match status" value="2"/>
</dbReference>
<evidence type="ECO:0000313" key="2">
    <source>
        <dbReference type="EMBL" id="KAF9994526.1"/>
    </source>
</evidence>
<dbReference type="GO" id="GO:0071013">
    <property type="term" value="C:catalytic step 2 spliceosome"/>
    <property type="evidence" value="ECO:0007669"/>
    <property type="project" value="TreeGrafter"/>
</dbReference>
<proteinExistence type="predicted"/>
<dbReference type="PANTHER" id="PTHR11140">
    <property type="entry name" value="PRE-MRNA SPLICING FACTOR PRP8"/>
    <property type="match status" value="1"/>
</dbReference>
<dbReference type="PANTHER" id="PTHR11140:SF0">
    <property type="entry name" value="PRE-MRNA-PROCESSING-SPLICING FACTOR 8"/>
    <property type="match status" value="1"/>
</dbReference>
<dbReference type="GO" id="GO:0030620">
    <property type="term" value="F:U2 snRNA binding"/>
    <property type="evidence" value="ECO:0007669"/>
    <property type="project" value="TreeGrafter"/>
</dbReference>
<dbReference type="GO" id="GO:0030623">
    <property type="term" value="F:U5 snRNA binding"/>
    <property type="evidence" value="ECO:0007669"/>
    <property type="project" value="TreeGrafter"/>
</dbReference>
<dbReference type="InterPro" id="IPR027652">
    <property type="entry name" value="PRP8"/>
</dbReference>
<dbReference type="GO" id="GO:0017070">
    <property type="term" value="F:U6 snRNA binding"/>
    <property type="evidence" value="ECO:0007669"/>
    <property type="project" value="TreeGrafter"/>
</dbReference>
<gene>
    <name evidence="2" type="primary">PRP8_7</name>
    <name evidence="2" type="ORF">BGZ65_009833</name>
</gene>
<dbReference type="InterPro" id="IPR021983">
    <property type="entry name" value="PRP8_domainIV"/>
</dbReference>
<dbReference type="InterPro" id="IPR043173">
    <property type="entry name" value="Prp8_domainIV_fingers"/>
</dbReference>
<dbReference type="GO" id="GO:0030619">
    <property type="term" value="F:U1 snRNA binding"/>
    <property type="evidence" value="ECO:0007669"/>
    <property type="project" value="TreeGrafter"/>
</dbReference>
<dbReference type="SUPFAM" id="SSF53098">
    <property type="entry name" value="Ribonuclease H-like"/>
    <property type="match status" value="1"/>
</dbReference>
<comment type="caution">
    <text evidence="2">The sequence shown here is derived from an EMBL/GenBank/DDBJ whole genome shotgun (WGS) entry which is preliminary data.</text>
</comment>
<sequence length="173" mass="19752">MCQGNDCVRLDRDRQTLTIPIDLTVYRSKLALTKRNYDEVLPIIRNWNLVGQAIILKTISSYTAFSRQILILRALHFNNNKPSLTDEEWLSLDTTLDGLIFGAYGKTNNIKVALMTQSEIRDIILSMKTSAPSLPCRRISEIEKRAKNSLQLTVMTVKARNIHGDEVISRPRH</sequence>
<dbReference type="InterPro" id="IPR012337">
    <property type="entry name" value="RNaseH-like_sf"/>
</dbReference>
<dbReference type="GO" id="GO:0005682">
    <property type="term" value="C:U5 snRNP"/>
    <property type="evidence" value="ECO:0007669"/>
    <property type="project" value="TreeGrafter"/>
</dbReference>
<evidence type="ECO:0000313" key="3">
    <source>
        <dbReference type="Proteomes" id="UP000749646"/>
    </source>
</evidence>
<dbReference type="GO" id="GO:0000244">
    <property type="term" value="P:spliceosomal tri-snRNP complex assembly"/>
    <property type="evidence" value="ECO:0007669"/>
    <property type="project" value="TreeGrafter"/>
</dbReference>
<protein>
    <submittedName>
        <fullName evidence="2">Pre-mRNA-splicing factor 8</fullName>
    </submittedName>
</protein>
<feature type="non-terminal residue" evidence="2">
    <location>
        <position position="173"/>
    </location>
</feature>
<organism evidence="2 3">
    <name type="scientific">Modicella reniformis</name>
    <dbReference type="NCBI Taxonomy" id="1440133"/>
    <lineage>
        <taxon>Eukaryota</taxon>
        <taxon>Fungi</taxon>
        <taxon>Fungi incertae sedis</taxon>
        <taxon>Mucoromycota</taxon>
        <taxon>Mortierellomycotina</taxon>
        <taxon>Mortierellomycetes</taxon>
        <taxon>Mortierellales</taxon>
        <taxon>Mortierellaceae</taxon>
        <taxon>Modicella</taxon>
    </lineage>
</organism>
<dbReference type="Pfam" id="PF12134">
    <property type="entry name" value="PRP8_domainIV"/>
    <property type="match status" value="1"/>
</dbReference>
<feature type="domain" description="PRP8" evidence="1">
    <location>
        <begin position="56"/>
        <end position="83"/>
    </location>
</feature>
<accession>A0A9P6SRM5</accession>
<dbReference type="Proteomes" id="UP000749646">
    <property type="component" value="Unassembled WGS sequence"/>
</dbReference>
<dbReference type="OrthoDB" id="1931567at2759"/>
<keyword evidence="3" id="KW-1185">Reference proteome</keyword>